<evidence type="ECO:0000259" key="1">
    <source>
        <dbReference type="Pfam" id="PF12728"/>
    </source>
</evidence>
<dbReference type="InterPro" id="IPR041657">
    <property type="entry name" value="HTH_17"/>
</dbReference>
<dbReference type="Proteomes" id="UP000178175">
    <property type="component" value="Unassembled WGS sequence"/>
</dbReference>
<dbReference type="SUPFAM" id="SSF46955">
    <property type="entry name" value="Putative DNA-binding domain"/>
    <property type="match status" value="1"/>
</dbReference>
<dbReference type="InterPro" id="IPR009061">
    <property type="entry name" value="DNA-bd_dom_put_sf"/>
</dbReference>
<organism evidence="2 3">
    <name type="scientific">Candidatus Zambryskibacteria bacterium RIFCSPHIGHO2_02_FULL_43_14</name>
    <dbReference type="NCBI Taxonomy" id="1802748"/>
    <lineage>
        <taxon>Bacteria</taxon>
        <taxon>Candidatus Zambryskiibacteriota</taxon>
    </lineage>
</organism>
<dbReference type="EMBL" id="MHVR01000019">
    <property type="protein sequence ID" value="OHA95742.1"/>
    <property type="molecule type" value="Genomic_DNA"/>
</dbReference>
<sequence length="66" mass="7685">MPTNHDKNLSGLPDILTLQQACDVLNCHPNTLRAWDNKGILKAIRFGARRDRRYKKEDILRILKTK</sequence>
<evidence type="ECO:0000313" key="3">
    <source>
        <dbReference type="Proteomes" id="UP000178175"/>
    </source>
</evidence>
<reference evidence="2 3" key="1">
    <citation type="journal article" date="2016" name="Nat. Commun.">
        <title>Thousands of microbial genomes shed light on interconnected biogeochemical processes in an aquifer system.</title>
        <authorList>
            <person name="Anantharaman K."/>
            <person name="Brown C.T."/>
            <person name="Hug L.A."/>
            <person name="Sharon I."/>
            <person name="Castelle C.J."/>
            <person name="Probst A.J."/>
            <person name="Thomas B.C."/>
            <person name="Singh A."/>
            <person name="Wilkins M.J."/>
            <person name="Karaoz U."/>
            <person name="Brodie E.L."/>
            <person name="Williams K.H."/>
            <person name="Hubbard S.S."/>
            <person name="Banfield J.F."/>
        </authorList>
    </citation>
    <scope>NUCLEOTIDE SEQUENCE [LARGE SCALE GENOMIC DNA]</scope>
</reference>
<feature type="domain" description="Helix-turn-helix" evidence="1">
    <location>
        <begin position="16"/>
        <end position="64"/>
    </location>
</feature>
<evidence type="ECO:0000313" key="2">
    <source>
        <dbReference type="EMBL" id="OHA95742.1"/>
    </source>
</evidence>
<gene>
    <name evidence="2" type="ORF">A3C70_03160</name>
</gene>
<proteinExistence type="predicted"/>
<dbReference type="Gene3D" id="1.10.1660.10">
    <property type="match status" value="1"/>
</dbReference>
<dbReference type="Pfam" id="PF12728">
    <property type="entry name" value="HTH_17"/>
    <property type="match status" value="1"/>
</dbReference>
<comment type="caution">
    <text evidence="2">The sequence shown here is derived from an EMBL/GenBank/DDBJ whole genome shotgun (WGS) entry which is preliminary data.</text>
</comment>
<accession>A0A1G2TEY9</accession>
<name>A0A1G2TEY9_9BACT</name>
<protein>
    <recommendedName>
        <fullName evidence="1">Helix-turn-helix domain-containing protein</fullName>
    </recommendedName>
</protein>
<dbReference type="AlphaFoldDB" id="A0A1G2TEY9"/>